<dbReference type="GO" id="GO:0005829">
    <property type="term" value="C:cytosol"/>
    <property type="evidence" value="ECO:0007669"/>
    <property type="project" value="TreeGrafter"/>
</dbReference>
<dbReference type="GO" id="GO:0043200">
    <property type="term" value="P:response to amino acid"/>
    <property type="evidence" value="ECO:0007669"/>
    <property type="project" value="TreeGrafter"/>
</dbReference>
<dbReference type="AlphaFoldDB" id="A0A327NFZ7"/>
<evidence type="ECO:0000256" key="2">
    <source>
        <dbReference type="ARBA" id="ARBA00023125"/>
    </source>
</evidence>
<dbReference type="InterPro" id="IPR019885">
    <property type="entry name" value="Tscrpt_reg_HTH_AsnC-type_CS"/>
</dbReference>
<dbReference type="Proteomes" id="UP000249016">
    <property type="component" value="Unassembled WGS sequence"/>
</dbReference>
<dbReference type="Gene3D" id="3.30.70.920">
    <property type="match status" value="1"/>
</dbReference>
<reference evidence="5 6" key="1">
    <citation type="submission" date="2018-06" db="EMBL/GenBank/DDBJ databases">
        <title>Spirosoma sp. HMF3257 Genome sequencing and assembly.</title>
        <authorList>
            <person name="Kang H."/>
            <person name="Cha I."/>
            <person name="Kim H."/>
            <person name="Kang J."/>
            <person name="Joh K."/>
        </authorList>
    </citation>
    <scope>NUCLEOTIDE SEQUENCE [LARGE SCALE GENOMIC DNA]</scope>
    <source>
        <strain evidence="5 6">HMF3257</strain>
    </source>
</reference>
<dbReference type="InterPro" id="IPR011991">
    <property type="entry name" value="ArsR-like_HTH"/>
</dbReference>
<dbReference type="OrthoDB" id="9800326at2"/>
<dbReference type="InterPro" id="IPR036390">
    <property type="entry name" value="WH_DNA-bd_sf"/>
</dbReference>
<dbReference type="GO" id="GO:0043565">
    <property type="term" value="F:sequence-specific DNA binding"/>
    <property type="evidence" value="ECO:0007669"/>
    <property type="project" value="InterPro"/>
</dbReference>
<dbReference type="SUPFAM" id="SSF46785">
    <property type="entry name" value="Winged helix' DNA-binding domain"/>
    <property type="match status" value="1"/>
</dbReference>
<dbReference type="Pfam" id="PF13412">
    <property type="entry name" value="HTH_24"/>
    <property type="match status" value="1"/>
</dbReference>
<keyword evidence="2" id="KW-0238">DNA-binding</keyword>
<proteinExistence type="predicted"/>
<dbReference type="InterPro" id="IPR036388">
    <property type="entry name" value="WH-like_DNA-bd_sf"/>
</dbReference>
<comment type="caution">
    <text evidence="5">The sequence shown here is derived from an EMBL/GenBank/DDBJ whole genome shotgun (WGS) entry which is preliminary data.</text>
</comment>
<evidence type="ECO:0000256" key="3">
    <source>
        <dbReference type="ARBA" id="ARBA00023163"/>
    </source>
</evidence>
<dbReference type="Gene3D" id="1.10.10.10">
    <property type="entry name" value="Winged helix-like DNA-binding domain superfamily/Winged helix DNA-binding domain"/>
    <property type="match status" value="1"/>
</dbReference>
<name>A0A327NFZ7_9BACT</name>
<dbReference type="PROSITE" id="PS50956">
    <property type="entry name" value="HTH_ASNC_2"/>
    <property type="match status" value="1"/>
</dbReference>
<dbReference type="SUPFAM" id="SSF54909">
    <property type="entry name" value="Dimeric alpha+beta barrel"/>
    <property type="match status" value="1"/>
</dbReference>
<protein>
    <submittedName>
        <fullName evidence="5">AsnC family transcriptional regulator</fullName>
    </submittedName>
</protein>
<evidence type="ECO:0000259" key="4">
    <source>
        <dbReference type="PROSITE" id="PS50956"/>
    </source>
</evidence>
<accession>A0A327NFZ7</accession>
<dbReference type="InterPro" id="IPR019887">
    <property type="entry name" value="Tscrpt_reg_AsnC/Lrp_C"/>
</dbReference>
<dbReference type="PANTHER" id="PTHR30154">
    <property type="entry name" value="LEUCINE-RESPONSIVE REGULATORY PROTEIN"/>
    <property type="match status" value="1"/>
</dbReference>
<dbReference type="Pfam" id="PF01037">
    <property type="entry name" value="AsnC_trans_reg"/>
    <property type="match status" value="1"/>
</dbReference>
<keyword evidence="1" id="KW-0805">Transcription regulation</keyword>
<organism evidence="5 6">
    <name type="scientific">Spirosoma telluris</name>
    <dbReference type="NCBI Taxonomy" id="2183553"/>
    <lineage>
        <taxon>Bacteria</taxon>
        <taxon>Pseudomonadati</taxon>
        <taxon>Bacteroidota</taxon>
        <taxon>Cytophagia</taxon>
        <taxon>Cytophagales</taxon>
        <taxon>Cytophagaceae</taxon>
        <taxon>Spirosoma</taxon>
    </lineage>
</organism>
<dbReference type="InterPro" id="IPR011008">
    <property type="entry name" value="Dimeric_a/b-barrel"/>
</dbReference>
<evidence type="ECO:0000313" key="6">
    <source>
        <dbReference type="Proteomes" id="UP000249016"/>
    </source>
</evidence>
<sequence length="157" mass="17908">MLDDIDLRLLTLLQQNAKLTIKDLAEQLGMTTTPIFERIKRMERDGVIEQYVALVNPEKVGRPLVVFCNVSMPDYTPENINEFEDSIREMPDVLEAYHLAGTIDYQLKVLMHDIKEYAQFLQQLAKLPMVRVHSSAIALYTVKQSTLVPTPSKSSTL</sequence>
<dbReference type="PROSITE" id="PS00519">
    <property type="entry name" value="HTH_ASNC_1"/>
    <property type="match status" value="1"/>
</dbReference>
<gene>
    <name evidence="5" type="ORF">HMF3257_03880</name>
</gene>
<dbReference type="CDD" id="cd00090">
    <property type="entry name" value="HTH_ARSR"/>
    <property type="match status" value="1"/>
</dbReference>
<dbReference type="InterPro" id="IPR000485">
    <property type="entry name" value="AsnC-type_HTH_dom"/>
</dbReference>
<dbReference type="SMART" id="SM00344">
    <property type="entry name" value="HTH_ASNC"/>
    <property type="match status" value="1"/>
</dbReference>
<keyword evidence="6" id="KW-1185">Reference proteome</keyword>
<feature type="domain" description="HTH asnC-type" evidence="4">
    <location>
        <begin position="2"/>
        <end position="63"/>
    </location>
</feature>
<dbReference type="EMBL" id="QLII01000001">
    <property type="protein sequence ID" value="RAI73755.1"/>
    <property type="molecule type" value="Genomic_DNA"/>
</dbReference>
<dbReference type="RefSeq" id="WP_111340629.1">
    <property type="nucleotide sequence ID" value="NZ_QLII01000001.1"/>
</dbReference>
<dbReference type="PANTHER" id="PTHR30154:SF34">
    <property type="entry name" value="TRANSCRIPTIONAL REGULATOR AZLB"/>
    <property type="match status" value="1"/>
</dbReference>
<dbReference type="InterPro" id="IPR019888">
    <property type="entry name" value="Tscrpt_reg_AsnC-like"/>
</dbReference>
<dbReference type="PRINTS" id="PR00033">
    <property type="entry name" value="HTHASNC"/>
</dbReference>
<dbReference type="GO" id="GO:0006355">
    <property type="term" value="P:regulation of DNA-templated transcription"/>
    <property type="evidence" value="ECO:0007669"/>
    <property type="project" value="UniProtKB-ARBA"/>
</dbReference>
<evidence type="ECO:0000256" key="1">
    <source>
        <dbReference type="ARBA" id="ARBA00023015"/>
    </source>
</evidence>
<keyword evidence="3" id="KW-0804">Transcription</keyword>
<evidence type="ECO:0000313" key="5">
    <source>
        <dbReference type="EMBL" id="RAI73755.1"/>
    </source>
</evidence>